<accession>A0A1H3YKI9</accession>
<proteinExistence type="predicted"/>
<sequence length="294" mass="32710">MLIFFISPAWAEENVTILYPDVSAPYDAIFDKIIAGIDSQQTLQIHPLSLKKEDSESRLKDHLIKTNSKAIIALGKRGTIAAETLQNQLPTIYGALLYIPEGKTGISLSADPQQQFDKLKAIAPKITTISVVFSPSVNTWLISLAELAAEQYGLTLKPYPVENLREAVIQYRDILQTSNNQTDAIWLPLDPISANEKVVLPMLLQESWNRDLVIFSSKPTDVQRGVLFSMYADNFGMGQDLAHLLVKQLTGEMVPPVSPVTTLLTAVNLRTAAHLGFNFTSQQQRRFDLTFPSR</sequence>
<evidence type="ECO:0000313" key="2">
    <source>
        <dbReference type="Proteomes" id="UP000199409"/>
    </source>
</evidence>
<organism evidence="1 2">
    <name type="scientific">Desulfuromusa kysingii</name>
    <dbReference type="NCBI Taxonomy" id="37625"/>
    <lineage>
        <taxon>Bacteria</taxon>
        <taxon>Pseudomonadati</taxon>
        <taxon>Thermodesulfobacteriota</taxon>
        <taxon>Desulfuromonadia</taxon>
        <taxon>Desulfuromonadales</taxon>
        <taxon>Geopsychrobacteraceae</taxon>
        <taxon>Desulfuromusa</taxon>
    </lineage>
</organism>
<reference evidence="1 2" key="1">
    <citation type="submission" date="2016-10" db="EMBL/GenBank/DDBJ databases">
        <authorList>
            <person name="de Groot N.N."/>
        </authorList>
    </citation>
    <scope>NUCLEOTIDE SEQUENCE [LARGE SCALE GENOMIC DNA]</scope>
    <source>
        <strain evidence="1 2">DSM 7343</strain>
    </source>
</reference>
<dbReference type="Proteomes" id="UP000199409">
    <property type="component" value="Unassembled WGS sequence"/>
</dbReference>
<dbReference type="AlphaFoldDB" id="A0A1H3YKI9"/>
<evidence type="ECO:0000313" key="1">
    <source>
        <dbReference type="EMBL" id="SEA11751.1"/>
    </source>
</evidence>
<dbReference type="Gene3D" id="3.40.50.2300">
    <property type="match status" value="1"/>
</dbReference>
<keyword evidence="2" id="KW-1185">Reference proteome</keyword>
<protein>
    <submittedName>
        <fullName evidence="1">Putative ABC transport system substrate-binding protein</fullName>
    </submittedName>
</protein>
<dbReference type="PANTHER" id="PTHR35271">
    <property type="entry name" value="ABC TRANSPORTER, SUBSTRATE-BINDING LIPOPROTEIN-RELATED"/>
    <property type="match status" value="1"/>
</dbReference>
<dbReference type="EMBL" id="FNQN01000003">
    <property type="protein sequence ID" value="SEA11751.1"/>
    <property type="molecule type" value="Genomic_DNA"/>
</dbReference>
<dbReference type="Pfam" id="PF04392">
    <property type="entry name" value="ABC_sub_bind"/>
    <property type="match status" value="1"/>
</dbReference>
<dbReference type="InterPro" id="IPR007487">
    <property type="entry name" value="ABC_transpt-TYRBP-like"/>
</dbReference>
<dbReference type="PANTHER" id="PTHR35271:SF1">
    <property type="entry name" value="ABC TRANSPORTER, SUBSTRATE-BINDING LIPOPROTEIN"/>
    <property type="match status" value="1"/>
</dbReference>
<gene>
    <name evidence="1" type="ORF">SAMN05660420_01269</name>
</gene>
<dbReference type="STRING" id="37625.SAMN05660420_01269"/>
<name>A0A1H3YKI9_9BACT</name>